<evidence type="ECO:0000259" key="8">
    <source>
        <dbReference type="PROSITE" id="PS50928"/>
    </source>
</evidence>
<evidence type="ECO:0000256" key="5">
    <source>
        <dbReference type="ARBA" id="ARBA00022989"/>
    </source>
</evidence>
<dbReference type="NCBIfam" id="NF045474">
    <property type="entry name" value="Opp2C"/>
    <property type="match status" value="1"/>
</dbReference>
<dbReference type="InterPro" id="IPR035906">
    <property type="entry name" value="MetI-like_sf"/>
</dbReference>
<name>A0A1D8GEV2_9FIRM</name>
<organism evidence="9 10">
    <name type="scientific">Geosporobacter ferrireducens</name>
    <dbReference type="NCBI Taxonomy" id="1424294"/>
    <lineage>
        <taxon>Bacteria</taxon>
        <taxon>Bacillati</taxon>
        <taxon>Bacillota</taxon>
        <taxon>Clostridia</taxon>
        <taxon>Peptostreptococcales</taxon>
        <taxon>Thermotaleaceae</taxon>
        <taxon>Geosporobacter</taxon>
    </lineage>
</organism>
<keyword evidence="2 7" id="KW-0813">Transport</keyword>
<feature type="transmembrane region" description="Helical" evidence="7">
    <location>
        <begin position="251"/>
        <end position="273"/>
    </location>
</feature>
<keyword evidence="4 7" id="KW-0812">Transmembrane</keyword>
<evidence type="ECO:0000313" key="10">
    <source>
        <dbReference type="Proteomes" id="UP000095743"/>
    </source>
</evidence>
<dbReference type="GO" id="GO:0055085">
    <property type="term" value="P:transmembrane transport"/>
    <property type="evidence" value="ECO:0007669"/>
    <property type="project" value="InterPro"/>
</dbReference>
<dbReference type="PROSITE" id="PS50928">
    <property type="entry name" value="ABC_TM1"/>
    <property type="match status" value="1"/>
</dbReference>
<keyword evidence="10" id="KW-1185">Reference proteome</keyword>
<feature type="transmembrane region" description="Helical" evidence="7">
    <location>
        <begin position="206"/>
        <end position="231"/>
    </location>
</feature>
<dbReference type="InterPro" id="IPR050366">
    <property type="entry name" value="BP-dependent_transpt_permease"/>
</dbReference>
<evidence type="ECO:0000256" key="1">
    <source>
        <dbReference type="ARBA" id="ARBA00004651"/>
    </source>
</evidence>
<evidence type="ECO:0000256" key="6">
    <source>
        <dbReference type="ARBA" id="ARBA00023136"/>
    </source>
</evidence>
<comment type="subcellular location">
    <subcellularLocation>
        <location evidence="1 7">Cell membrane</location>
        <topology evidence="1 7">Multi-pass membrane protein</topology>
    </subcellularLocation>
</comment>
<dbReference type="Gene3D" id="1.10.3720.10">
    <property type="entry name" value="MetI-like"/>
    <property type="match status" value="1"/>
</dbReference>
<dbReference type="Proteomes" id="UP000095743">
    <property type="component" value="Chromosome"/>
</dbReference>
<feature type="transmembrane region" description="Helical" evidence="7">
    <location>
        <begin position="175"/>
        <end position="194"/>
    </location>
</feature>
<dbReference type="InterPro" id="IPR053385">
    <property type="entry name" value="ABC_transport_permease"/>
</dbReference>
<evidence type="ECO:0000256" key="4">
    <source>
        <dbReference type="ARBA" id="ARBA00022692"/>
    </source>
</evidence>
<dbReference type="GO" id="GO:0005886">
    <property type="term" value="C:plasma membrane"/>
    <property type="evidence" value="ECO:0007669"/>
    <property type="project" value="UniProtKB-SubCell"/>
</dbReference>
<dbReference type="PANTHER" id="PTHR43386:SF25">
    <property type="entry name" value="PEPTIDE ABC TRANSPORTER PERMEASE PROTEIN"/>
    <property type="match status" value="1"/>
</dbReference>
<dbReference type="PANTHER" id="PTHR43386">
    <property type="entry name" value="OLIGOPEPTIDE TRANSPORT SYSTEM PERMEASE PROTEIN APPC"/>
    <property type="match status" value="1"/>
</dbReference>
<dbReference type="EMBL" id="CP017269">
    <property type="protein sequence ID" value="AOT69441.1"/>
    <property type="molecule type" value="Genomic_DNA"/>
</dbReference>
<dbReference type="RefSeq" id="WP_069975112.1">
    <property type="nucleotide sequence ID" value="NZ_CP017269.1"/>
</dbReference>
<dbReference type="CDD" id="cd06261">
    <property type="entry name" value="TM_PBP2"/>
    <property type="match status" value="1"/>
</dbReference>
<keyword evidence="6 7" id="KW-0472">Membrane</keyword>
<evidence type="ECO:0000313" key="9">
    <source>
        <dbReference type="EMBL" id="AOT69441.1"/>
    </source>
</evidence>
<evidence type="ECO:0000256" key="3">
    <source>
        <dbReference type="ARBA" id="ARBA00022475"/>
    </source>
</evidence>
<feature type="transmembrane region" description="Helical" evidence="7">
    <location>
        <begin position="88"/>
        <end position="114"/>
    </location>
</feature>
<dbReference type="STRING" id="1424294.Gferi_07570"/>
<dbReference type="SUPFAM" id="SSF161098">
    <property type="entry name" value="MetI-like"/>
    <property type="match status" value="1"/>
</dbReference>
<proteinExistence type="inferred from homology"/>
<dbReference type="InterPro" id="IPR000515">
    <property type="entry name" value="MetI-like"/>
</dbReference>
<evidence type="ECO:0000256" key="7">
    <source>
        <dbReference type="RuleBase" id="RU363032"/>
    </source>
</evidence>
<keyword evidence="3" id="KW-1003">Cell membrane</keyword>
<feature type="domain" description="ABC transmembrane type-1" evidence="8">
    <location>
        <begin position="88"/>
        <end position="273"/>
    </location>
</feature>
<dbReference type="Pfam" id="PF00528">
    <property type="entry name" value="BPD_transp_1"/>
    <property type="match status" value="1"/>
</dbReference>
<evidence type="ECO:0000256" key="2">
    <source>
        <dbReference type="ARBA" id="ARBA00022448"/>
    </source>
</evidence>
<feature type="transmembrane region" description="Helical" evidence="7">
    <location>
        <begin position="126"/>
        <end position="155"/>
    </location>
</feature>
<sequence length="295" mass="31713">MNTAVGQSVKMRSGHHQDYTLIKFYVLLTLVGGLLLIAAFAHRLVPFDPYAQDLSKALQPPSSAHWLGTDRYGRDMLSRVMMGAQSTIFTSLLLVGIISIIGTWIGVVCGYIGGKIDTFIMRVSDVFLAFPGMVFAIAVAGVLGGGIMNAVIALACISWPKYARLARGQVLSVKTMPYIAAAKMSGSGTLKVIFKHIIPNIIGTILVTATLDIGTMIMELAGLSFLGLGAMPPTAEWGSMMSNGRSMLQTSPWVILAPGCAIFISVMLFNLFGDTVRDLLDPRIIQRRGKGNETI</sequence>
<dbReference type="KEGG" id="gfe:Gferi_07570"/>
<gene>
    <name evidence="9" type="primary">nikC</name>
    <name evidence="9" type="ORF">Gferi_07570</name>
</gene>
<protein>
    <submittedName>
        <fullName evidence="9">Nickel ABC transporter permease subunit NikC</fullName>
    </submittedName>
</protein>
<feature type="transmembrane region" description="Helical" evidence="7">
    <location>
        <begin position="21"/>
        <end position="41"/>
    </location>
</feature>
<comment type="similarity">
    <text evidence="7">Belongs to the binding-protein-dependent transport system permease family.</text>
</comment>
<reference evidence="9 10" key="1">
    <citation type="submission" date="2016-09" db="EMBL/GenBank/DDBJ databases">
        <title>Genomic analysis reveals versatility of anaerobic energy metabolism of Geosporobacter ferrireducens IRF9 of phylum Firmicutes.</title>
        <authorList>
            <person name="Kim S.-J."/>
        </authorList>
    </citation>
    <scope>NUCLEOTIDE SEQUENCE [LARGE SCALE GENOMIC DNA]</scope>
    <source>
        <strain evidence="9 10">IRF9</strain>
    </source>
</reference>
<accession>A0A1D8GEV2</accession>
<keyword evidence="5 7" id="KW-1133">Transmembrane helix</keyword>
<dbReference type="AlphaFoldDB" id="A0A1D8GEV2"/>